<comment type="pathway">
    <text evidence="1">Lipid metabolism; fatty acid biosynthesis.</text>
</comment>
<dbReference type="UniPathway" id="UPA00094"/>
<dbReference type="InterPro" id="IPR000089">
    <property type="entry name" value="Biotin_lipoyl"/>
</dbReference>
<dbReference type="EMBL" id="LRBV02000001">
    <property type="status" value="NOT_ANNOTATED_CDS"/>
    <property type="molecule type" value="Genomic_DNA"/>
</dbReference>
<keyword evidence="10" id="KW-1185">Reference proteome</keyword>
<dbReference type="EnsemblPlants" id="QL01p048324:mrna">
    <property type="protein sequence ID" value="QL01p048324:mrna"/>
    <property type="gene ID" value="QL01p048324"/>
</dbReference>
<accession>A0A7N2KQV0</accession>
<evidence type="ECO:0000313" key="9">
    <source>
        <dbReference type="EnsemblPlants" id="QL01p048324:mrna"/>
    </source>
</evidence>
<reference evidence="9 10" key="1">
    <citation type="journal article" date="2016" name="G3 (Bethesda)">
        <title>First Draft Assembly and Annotation of the Genome of a California Endemic Oak Quercus lobata Nee (Fagaceae).</title>
        <authorList>
            <person name="Sork V.L."/>
            <person name="Fitz-Gibbon S.T."/>
            <person name="Puiu D."/>
            <person name="Crepeau M."/>
            <person name="Gugger P.F."/>
            <person name="Sherman R."/>
            <person name="Stevens K."/>
            <person name="Langley C.H."/>
            <person name="Pellegrini M."/>
            <person name="Salzberg S.L."/>
        </authorList>
    </citation>
    <scope>NUCLEOTIDE SEQUENCE [LARGE SCALE GENOMIC DNA]</scope>
    <source>
        <strain evidence="9 10">cv. SW786</strain>
    </source>
</reference>
<dbReference type="InParanoid" id="A0A7N2KQV0"/>
<evidence type="ECO:0000256" key="7">
    <source>
        <dbReference type="SAM" id="MobiDB-lite"/>
    </source>
</evidence>
<keyword evidence="6" id="KW-0092">Biotin</keyword>
<feature type="domain" description="Lipoyl-binding" evidence="8">
    <location>
        <begin position="202"/>
        <end position="250"/>
    </location>
</feature>
<dbReference type="Gene3D" id="3.60.10.10">
    <property type="entry name" value="Endonuclease/exonuclease/phosphatase"/>
    <property type="match status" value="1"/>
</dbReference>
<feature type="region of interest" description="Disordered" evidence="7">
    <location>
        <begin position="68"/>
        <end position="100"/>
    </location>
</feature>
<dbReference type="Gene3D" id="2.40.50.100">
    <property type="match status" value="1"/>
</dbReference>
<dbReference type="GO" id="GO:0006633">
    <property type="term" value="P:fatty acid biosynthetic process"/>
    <property type="evidence" value="ECO:0007669"/>
    <property type="project" value="UniProtKB-UniPathway"/>
</dbReference>
<evidence type="ECO:0000256" key="5">
    <source>
        <dbReference type="ARBA" id="ARBA00023160"/>
    </source>
</evidence>
<dbReference type="GO" id="GO:0003989">
    <property type="term" value="F:acetyl-CoA carboxylase activity"/>
    <property type="evidence" value="ECO:0007669"/>
    <property type="project" value="InterPro"/>
</dbReference>
<evidence type="ECO:0000313" key="10">
    <source>
        <dbReference type="Proteomes" id="UP000594261"/>
    </source>
</evidence>
<dbReference type="InterPro" id="IPR011053">
    <property type="entry name" value="Single_hybrid_motif"/>
</dbReference>
<keyword evidence="5" id="KW-0275">Fatty acid biosynthesis</keyword>
<keyword evidence="3" id="KW-0276">Fatty acid metabolism</keyword>
<organism evidence="9 10">
    <name type="scientific">Quercus lobata</name>
    <name type="common">Valley oak</name>
    <dbReference type="NCBI Taxonomy" id="97700"/>
    <lineage>
        <taxon>Eukaryota</taxon>
        <taxon>Viridiplantae</taxon>
        <taxon>Streptophyta</taxon>
        <taxon>Embryophyta</taxon>
        <taxon>Tracheophyta</taxon>
        <taxon>Spermatophyta</taxon>
        <taxon>Magnoliopsida</taxon>
        <taxon>eudicotyledons</taxon>
        <taxon>Gunneridae</taxon>
        <taxon>Pentapetalae</taxon>
        <taxon>rosids</taxon>
        <taxon>fabids</taxon>
        <taxon>Fagales</taxon>
        <taxon>Fagaceae</taxon>
        <taxon>Quercus</taxon>
    </lineage>
</organism>
<feature type="region of interest" description="Disordered" evidence="7">
    <location>
        <begin position="169"/>
        <end position="198"/>
    </location>
</feature>
<evidence type="ECO:0000256" key="4">
    <source>
        <dbReference type="ARBA" id="ARBA00023098"/>
    </source>
</evidence>
<dbReference type="InterPro" id="IPR001249">
    <property type="entry name" value="AcCoA_biotinCC"/>
</dbReference>
<dbReference type="SUPFAM" id="SSF51230">
    <property type="entry name" value="Single hybrid motif"/>
    <property type="match status" value="1"/>
</dbReference>
<dbReference type="Proteomes" id="UP000594261">
    <property type="component" value="Chromosome 1"/>
</dbReference>
<dbReference type="GO" id="GO:0009317">
    <property type="term" value="C:acetyl-CoA carboxylase complex"/>
    <property type="evidence" value="ECO:0007669"/>
    <property type="project" value="InterPro"/>
</dbReference>
<evidence type="ECO:0000256" key="6">
    <source>
        <dbReference type="ARBA" id="ARBA00023267"/>
    </source>
</evidence>
<dbReference type="SUPFAM" id="SSF56219">
    <property type="entry name" value="DNase I-like"/>
    <property type="match status" value="1"/>
</dbReference>
<dbReference type="Pfam" id="PF00364">
    <property type="entry name" value="Biotin_lipoyl"/>
    <property type="match status" value="1"/>
</dbReference>
<name>A0A7N2KQV0_QUELO</name>
<evidence type="ECO:0000259" key="8">
    <source>
        <dbReference type="Pfam" id="PF00364"/>
    </source>
</evidence>
<protein>
    <recommendedName>
        <fullName evidence="8">Lipoyl-binding domain-containing protein</fullName>
    </recommendedName>
</protein>
<evidence type="ECO:0000256" key="1">
    <source>
        <dbReference type="ARBA" id="ARBA00005194"/>
    </source>
</evidence>
<keyword evidence="4" id="KW-0443">Lipid metabolism</keyword>
<dbReference type="PANTHER" id="PTHR33710:SF71">
    <property type="entry name" value="ENDONUCLEASE_EXONUCLEASE_PHOSPHATASE DOMAIN-CONTAINING PROTEIN"/>
    <property type="match status" value="1"/>
</dbReference>
<keyword evidence="2" id="KW-0444">Lipid biosynthesis</keyword>
<dbReference type="InterPro" id="IPR036691">
    <property type="entry name" value="Endo/exonu/phosph_ase_sf"/>
</dbReference>
<dbReference type="CDD" id="cd06850">
    <property type="entry name" value="biotinyl_domain"/>
    <property type="match status" value="1"/>
</dbReference>
<dbReference type="InterPro" id="IPR001882">
    <property type="entry name" value="Biotin_BS"/>
</dbReference>
<sequence>MASSLTTASASAVGKASATLRPLSNRYHSLSHFSFRVSPKPKLRIFTKGLQPSRNCSTVVKAQLNEVGVGGSSNASSTPPAKLEAVTSEAKDAKPSNDHSFGALAREESISEFIAQVSSLVKLVDSRDIVELQLKQLDCEVIIRKKEALPQPPPPAPVSMMYSQTPLTQTVHPAPAPAPAPRAPTPSTSPAVKSAKSSFPPLKCPMAGTFYRCPAPGEPPFVKVGDKVQKGQVVGIIEAMKLMNEIEVEQEAYHSNLHTGTRFSGHSGRNGTKFRTLAQPSGWLMGSLAETLAEVECLIFVGYRADGPPITLGKAETEGDRALKGLVFSNYVLSPSRVGIEELGVLGGDEDEGLGDVDSSSPLITINPLGLVVTAELNSNAEVMRFDNTLNVSNWAKCRLPGFSKMMGLSLGQHEKGVYSFNEVKNGVLECSRSAIVGGSYTWSSGSDQPLMSRIDRVLVSHDWEDHYLDEIQRVLPRSISDHFSILVKAGEILRGKSPFRFENMWLKMNGFKDRVHSWWNRYSFSGTPSFVLAKKLKALKEEIIQWNQSEFGNVERQKKELLEALKLLDVKEGEHGLFEVELGDNNTKFSHKMANSQRRYNHISMLEVNGVVYEDESEMADQDVQFYKNLYKETEEWRPFVEGLEFDQIEGLERDWLERRFEQEEVLRVVKELEGDKAPGPDGFSLAFFHHCWEVVEKSLNATFIALADQSGTIVEVLVEDGKPVSIDMPLFVIEP</sequence>
<dbReference type="PROSITE" id="PS00188">
    <property type="entry name" value="BIOTIN"/>
    <property type="match status" value="1"/>
</dbReference>
<dbReference type="Gramene" id="QL01p048324:mrna">
    <property type="protein sequence ID" value="QL01p048324:mrna"/>
    <property type="gene ID" value="QL01p048324"/>
</dbReference>
<feature type="compositionally biased region" description="Pro residues" evidence="7">
    <location>
        <begin position="174"/>
        <end position="184"/>
    </location>
</feature>
<dbReference type="PANTHER" id="PTHR33710">
    <property type="entry name" value="BNAC02G09200D PROTEIN"/>
    <property type="match status" value="1"/>
</dbReference>
<proteinExistence type="predicted"/>
<evidence type="ECO:0000256" key="3">
    <source>
        <dbReference type="ARBA" id="ARBA00022832"/>
    </source>
</evidence>
<dbReference type="PRINTS" id="PR01071">
    <property type="entry name" value="ACOABIOTINCC"/>
</dbReference>
<reference evidence="9" key="2">
    <citation type="submission" date="2021-01" db="UniProtKB">
        <authorList>
            <consortium name="EnsemblPlants"/>
        </authorList>
    </citation>
    <scope>IDENTIFICATION</scope>
</reference>
<dbReference type="AlphaFoldDB" id="A0A7N2KQV0"/>
<evidence type="ECO:0000256" key="2">
    <source>
        <dbReference type="ARBA" id="ARBA00022516"/>
    </source>
</evidence>